<evidence type="ECO:0000313" key="1">
    <source>
        <dbReference type="EMBL" id="KAL3798023.1"/>
    </source>
</evidence>
<name>A0ABD3QCA9_9STRA</name>
<protein>
    <submittedName>
        <fullName evidence="1">Uncharacterized protein</fullName>
    </submittedName>
</protein>
<accession>A0ABD3QCA9</accession>
<sequence length="137" mass="16187">MDNDTRDGDIRIFKAWQETWEKKKVGPGGDAVFRARLLRKYGGLKWFDQDSTPQRVFTAHPTKMQFEKVRGNNHYTVFGTLEGYDDSKSDDDLENIEFWEPWEFFDDFYDAVCLYYEGSNEVKCYKKDESGCNSDEE</sequence>
<reference evidence="1 2" key="1">
    <citation type="submission" date="2024-10" db="EMBL/GenBank/DDBJ databases">
        <title>Updated reference genomes for cyclostephanoid diatoms.</title>
        <authorList>
            <person name="Roberts W.R."/>
            <person name="Alverson A.J."/>
        </authorList>
    </citation>
    <scope>NUCLEOTIDE SEQUENCE [LARGE SCALE GENOMIC DNA]</scope>
    <source>
        <strain evidence="1 2">AJA276-08</strain>
    </source>
</reference>
<keyword evidence="2" id="KW-1185">Reference proteome</keyword>
<evidence type="ECO:0000313" key="2">
    <source>
        <dbReference type="Proteomes" id="UP001530315"/>
    </source>
</evidence>
<dbReference type="EMBL" id="JALLAZ020000316">
    <property type="protein sequence ID" value="KAL3798023.1"/>
    <property type="molecule type" value="Genomic_DNA"/>
</dbReference>
<comment type="caution">
    <text evidence="1">The sequence shown here is derived from an EMBL/GenBank/DDBJ whole genome shotgun (WGS) entry which is preliminary data.</text>
</comment>
<dbReference type="AlphaFoldDB" id="A0ABD3QCA9"/>
<dbReference type="Proteomes" id="UP001530315">
    <property type="component" value="Unassembled WGS sequence"/>
</dbReference>
<gene>
    <name evidence="1" type="ORF">ACHAW5_002626</name>
</gene>
<proteinExistence type="predicted"/>
<organism evidence="1 2">
    <name type="scientific">Stephanodiscus triporus</name>
    <dbReference type="NCBI Taxonomy" id="2934178"/>
    <lineage>
        <taxon>Eukaryota</taxon>
        <taxon>Sar</taxon>
        <taxon>Stramenopiles</taxon>
        <taxon>Ochrophyta</taxon>
        <taxon>Bacillariophyta</taxon>
        <taxon>Coscinodiscophyceae</taxon>
        <taxon>Thalassiosirophycidae</taxon>
        <taxon>Stephanodiscales</taxon>
        <taxon>Stephanodiscaceae</taxon>
        <taxon>Stephanodiscus</taxon>
    </lineage>
</organism>